<dbReference type="OrthoDB" id="9802328at2"/>
<dbReference type="InterPro" id="IPR015422">
    <property type="entry name" value="PyrdxlP-dep_Trfase_small"/>
</dbReference>
<dbReference type="PRINTS" id="PR00753">
    <property type="entry name" value="ACCSYNTHASE"/>
</dbReference>
<evidence type="ECO:0000256" key="1">
    <source>
        <dbReference type="ARBA" id="ARBA00001933"/>
    </source>
</evidence>
<evidence type="ECO:0000313" key="9">
    <source>
        <dbReference type="Proteomes" id="UP000051008"/>
    </source>
</evidence>
<dbReference type="GO" id="GO:0008483">
    <property type="term" value="F:transaminase activity"/>
    <property type="evidence" value="ECO:0007669"/>
    <property type="project" value="UniProtKB-KW"/>
</dbReference>
<protein>
    <recommendedName>
        <fullName evidence="6">Aminotransferase</fullName>
        <ecNumber evidence="6">2.6.1.-</ecNumber>
    </recommendedName>
</protein>
<dbReference type="InterPro" id="IPR015424">
    <property type="entry name" value="PyrdxlP-dep_Trfase"/>
</dbReference>
<evidence type="ECO:0000256" key="5">
    <source>
        <dbReference type="ARBA" id="ARBA00022898"/>
    </source>
</evidence>
<dbReference type="EMBL" id="AYYP01000070">
    <property type="protein sequence ID" value="KRM63117.1"/>
    <property type="molecule type" value="Genomic_DNA"/>
</dbReference>
<dbReference type="InterPro" id="IPR050596">
    <property type="entry name" value="AspAT/PAT-like"/>
</dbReference>
<evidence type="ECO:0000259" key="7">
    <source>
        <dbReference type="Pfam" id="PF00155"/>
    </source>
</evidence>
<comment type="caution">
    <text evidence="8">The sequence shown here is derived from an EMBL/GenBank/DDBJ whole genome shotgun (WGS) entry which is preliminary data.</text>
</comment>
<accession>A0A0R2A7N6</accession>
<dbReference type="PROSITE" id="PS00105">
    <property type="entry name" value="AA_TRANSFER_CLASS_1"/>
    <property type="match status" value="1"/>
</dbReference>
<dbReference type="GO" id="GO:0006520">
    <property type="term" value="P:amino acid metabolic process"/>
    <property type="evidence" value="ECO:0007669"/>
    <property type="project" value="InterPro"/>
</dbReference>
<evidence type="ECO:0000256" key="4">
    <source>
        <dbReference type="ARBA" id="ARBA00022679"/>
    </source>
</evidence>
<dbReference type="PANTHER" id="PTHR46383">
    <property type="entry name" value="ASPARTATE AMINOTRANSFERASE"/>
    <property type="match status" value="1"/>
</dbReference>
<sequence>MNFSQRAANIKPSATLALANKAKEMKAQGIDVINLSVGEPDFKTPAHIKQAAIEAIQAGKADAYTAATGILPLREAIATYTNNDYQTNFTAKNVAVTVGGKLSLYALAQVLFEAGDEVLIPLPYWVSYGEQVKLAEAKPVFVAPALGNDKVSVVELEAKRTDKTKACIINSPQNPAGLIYSREELEAIGNWAVEHEIILIADDMYSKLVYNGNQFVSLLNLSDAIRKQTILVNGLSKAYAMTGWRVGYTVASEEVIQKLAAFLGHATSNLAAVSQYAALAALTGDQACVEEMRQAYEERLNTIYPQLVALPGFKFTKPQGAFYMFPNIRETLELTGFKSADDFAAALLEQAHVAVVVGSAFGMPDCIRISYATDLASLQEAVKRMKKFIEEYRH</sequence>
<evidence type="ECO:0000256" key="2">
    <source>
        <dbReference type="ARBA" id="ARBA00007441"/>
    </source>
</evidence>
<dbReference type="AlphaFoldDB" id="A0A0R2A7N6"/>
<dbReference type="InterPro" id="IPR015421">
    <property type="entry name" value="PyrdxlP-dep_Trfase_major"/>
</dbReference>
<dbReference type="GeneID" id="75137384"/>
<dbReference type="GO" id="GO:0030170">
    <property type="term" value="F:pyridoxal phosphate binding"/>
    <property type="evidence" value="ECO:0007669"/>
    <property type="project" value="InterPro"/>
</dbReference>
<evidence type="ECO:0000313" key="8">
    <source>
        <dbReference type="EMBL" id="KRM63117.1"/>
    </source>
</evidence>
<reference evidence="8 9" key="1">
    <citation type="journal article" date="2015" name="Genome Announc.">
        <title>Expanding the biotechnology potential of lactobacilli through comparative genomics of 213 strains and associated genera.</title>
        <authorList>
            <person name="Sun Z."/>
            <person name="Harris H.M."/>
            <person name="McCann A."/>
            <person name="Guo C."/>
            <person name="Argimon S."/>
            <person name="Zhang W."/>
            <person name="Yang X."/>
            <person name="Jeffery I.B."/>
            <person name="Cooney J.C."/>
            <person name="Kagawa T.F."/>
            <person name="Liu W."/>
            <person name="Song Y."/>
            <person name="Salvetti E."/>
            <person name="Wrobel A."/>
            <person name="Rasinkangas P."/>
            <person name="Parkhill J."/>
            <person name="Rea M.C."/>
            <person name="O'Sullivan O."/>
            <person name="Ritari J."/>
            <person name="Douillard F.P."/>
            <person name="Paul Ross R."/>
            <person name="Yang R."/>
            <person name="Briner A.E."/>
            <person name="Felis G.E."/>
            <person name="de Vos W.M."/>
            <person name="Barrangou R."/>
            <person name="Klaenhammer T.R."/>
            <person name="Caufield P.W."/>
            <person name="Cui Y."/>
            <person name="Zhang H."/>
            <person name="O'Toole P.W."/>
        </authorList>
    </citation>
    <scope>NUCLEOTIDE SEQUENCE [LARGE SCALE GENOMIC DNA]</scope>
    <source>
        <strain evidence="8 9">DSM 20509</strain>
    </source>
</reference>
<proteinExistence type="inferred from homology"/>
<dbReference type="Proteomes" id="UP000051008">
    <property type="component" value="Unassembled WGS sequence"/>
</dbReference>
<dbReference type="InterPro" id="IPR004838">
    <property type="entry name" value="NHTrfase_class1_PyrdxlP-BS"/>
</dbReference>
<name>A0A0R2A7N6_9LACO</name>
<keyword evidence="3 6" id="KW-0032">Aminotransferase</keyword>
<feature type="domain" description="Aminotransferase class I/classII large" evidence="7">
    <location>
        <begin position="31"/>
        <end position="384"/>
    </location>
</feature>
<dbReference type="EC" id="2.6.1.-" evidence="6"/>
<dbReference type="FunFam" id="3.40.640.10:FF:000033">
    <property type="entry name" value="Aspartate aminotransferase"/>
    <property type="match status" value="1"/>
</dbReference>
<dbReference type="Gene3D" id="3.40.640.10">
    <property type="entry name" value="Type I PLP-dependent aspartate aminotransferase-like (Major domain)"/>
    <property type="match status" value="1"/>
</dbReference>
<dbReference type="SUPFAM" id="SSF53383">
    <property type="entry name" value="PLP-dependent transferases"/>
    <property type="match status" value="1"/>
</dbReference>
<comment type="similarity">
    <text evidence="2 6">Belongs to the class-I pyridoxal-phosphate-dependent aminotransferase family.</text>
</comment>
<dbReference type="PATRIC" id="fig|1423718.3.peg.987"/>
<dbReference type="Gene3D" id="3.90.1150.10">
    <property type="entry name" value="Aspartate Aminotransferase, domain 1"/>
    <property type="match status" value="1"/>
</dbReference>
<organism evidence="8 9">
    <name type="scientific">Ligilactobacillus agilis DSM 20509</name>
    <dbReference type="NCBI Taxonomy" id="1423718"/>
    <lineage>
        <taxon>Bacteria</taxon>
        <taxon>Bacillati</taxon>
        <taxon>Bacillota</taxon>
        <taxon>Bacilli</taxon>
        <taxon>Lactobacillales</taxon>
        <taxon>Lactobacillaceae</taxon>
        <taxon>Ligilactobacillus</taxon>
    </lineage>
</organism>
<dbReference type="InterPro" id="IPR004839">
    <property type="entry name" value="Aminotransferase_I/II_large"/>
</dbReference>
<evidence type="ECO:0000256" key="3">
    <source>
        <dbReference type="ARBA" id="ARBA00022576"/>
    </source>
</evidence>
<keyword evidence="5" id="KW-0663">Pyridoxal phosphate</keyword>
<keyword evidence="4 6" id="KW-0808">Transferase</keyword>
<evidence type="ECO:0000256" key="6">
    <source>
        <dbReference type="RuleBase" id="RU000481"/>
    </source>
</evidence>
<dbReference type="RefSeq" id="WP_056977502.1">
    <property type="nucleotide sequence ID" value="NZ_AYYP01000070.1"/>
</dbReference>
<comment type="cofactor">
    <cofactor evidence="1 6">
        <name>pyridoxal 5'-phosphate</name>
        <dbReference type="ChEBI" id="CHEBI:597326"/>
    </cofactor>
</comment>
<dbReference type="Pfam" id="PF00155">
    <property type="entry name" value="Aminotran_1_2"/>
    <property type="match status" value="1"/>
</dbReference>
<dbReference type="PANTHER" id="PTHR46383:SF1">
    <property type="entry name" value="ASPARTATE AMINOTRANSFERASE"/>
    <property type="match status" value="1"/>
</dbReference>
<dbReference type="CDD" id="cd00609">
    <property type="entry name" value="AAT_like"/>
    <property type="match status" value="1"/>
</dbReference>
<keyword evidence="9" id="KW-1185">Reference proteome</keyword>
<gene>
    <name evidence="8" type="ORF">FC14_GL000939</name>
</gene>